<organism evidence="1 2">
    <name type="scientific">Eimeria praecox</name>
    <dbReference type="NCBI Taxonomy" id="51316"/>
    <lineage>
        <taxon>Eukaryota</taxon>
        <taxon>Sar</taxon>
        <taxon>Alveolata</taxon>
        <taxon>Apicomplexa</taxon>
        <taxon>Conoidasida</taxon>
        <taxon>Coccidia</taxon>
        <taxon>Eucoccidiorida</taxon>
        <taxon>Eimeriorina</taxon>
        <taxon>Eimeriidae</taxon>
        <taxon>Eimeria</taxon>
    </lineage>
</organism>
<gene>
    <name evidence="1" type="ORF">EPH_0075540</name>
</gene>
<evidence type="ECO:0000313" key="2">
    <source>
        <dbReference type="Proteomes" id="UP000018201"/>
    </source>
</evidence>
<dbReference type="VEuPathDB" id="ToxoDB:EPH_0075540"/>
<dbReference type="AlphaFoldDB" id="U6H3Q9"/>
<evidence type="ECO:0000313" key="1">
    <source>
        <dbReference type="EMBL" id="CDI87231.1"/>
    </source>
</evidence>
<reference evidence="1" key="1">
    <citation type="submission" date="2013-10" db="EMBL/GenBank/DDBJ databases">
        <title>Genomic analysis of the causative agents of coccidiosis in chickens.</title>
        <authorList>
            <person name="Reid A.J."/>
            <person name="Blake D."/>
            <person name="Billington K."/>
            <person name="Browne H."/>
            <person name="Dunn M."/>
            <person name="Hung S."/>
            <person name="Kawahara F."/>
            <person name="Miranda-Saavedra D."/>
            <person name="Mourier T."/>
            <person name="Nagra H."/>
            <person name="Otto T.D."/>
            <person name="Rawlings N."/>
            <person name="Sanchez A."/>
            <person name="Sanders M."/>
            <person name="Subramaniam C."/>
            <person name="Tay Y."/>
            <person name="Dear P."/>
            <person name="Doerig C."/>
            <person name="Gruber A."/>
            <person name="Parkinson J."/>
            <person name="Shirley M."/>
            <person name="Wan K.L."/>
            <person name="Berriman M."/>
            <person name="Tomley F."/>
            <person name="Pain A."/>
        </authorList>
    </citation>
    <scope>NUCLEOTIDE SEQUENCE [LARGE SCALE GENOMIC DNA]</scope>
    <source>
        <strain evidence="1">Houghton</strain>
    </source>
</reference>
<sequence>MCRMRADSVTDAPFSLAREGCSTPDRSHSESRAADAVEKALEYVEKRYFKEYPCLPHSPDVETVQLHRCSSPRSVGWLCDDSPIRVRLFEVRLFN</sequence>
<keyword evidence="2" id="KW-1185">Reference proteome</keyword>
<reference evidence="1" key="2">
    <citation type="submission" date="2013-10" db="EMBL/GenBank/DDBJ databases">
        <authorList>
            <person name="Aslett M."/>
        </authorList>
    </citation>
    <scope>NUCLEOTIDE SEQUENCE [LARGE SCALE GENOMIC DNA]</scope>
    <source>
        <strain evidence="1">Houghton</strain>
    </source>
</reference>
<protein>
    <submittedName>
        <fullName evidence="1">Uncharacterized protein</fullName>
    </submittedName>
</protein>
<dbReference type="Proteomes" id="UP000018201">
    <property type="component" value="Unassembled WGS sequence"/>
</dbReference>
<accession>U6H3Q9</accession>
<dbReference type="EMBL" id="HG696997">
    <property type="protein sequence ID" value="CDI87231.1"/>
    <property type="molecule type" value="Genomic_DNA"/>
</dbReference>
<proteinExistence type="predicted"/>
<name>U6H3Q9_9EIME</name>